<keyword evidence="2" id="KW-1133">Transmembrane helix</keyword>
<evidence type="ECO:0000256" key="2">
    <source>
        <dbReference type="SAM" id="Phobius"/>
    </source>
</evidence>
<feature type="region of interest" description="Disordered" evidence="1">
    <location>
        <begin position="118"/>
        <end position="142"/>
    </location>
</feature>
<feature type="compositionally biased region" description="Polar residues" evidence="1">
    <location>
        <begin position="123"/>
        <end position="134"/>
    </location>
</feature>
<keyword evidence="2" id="KW-0812">Transmembrane</keyword>
<feature type="region of interest" description="Disordered" evidence="1">
    <location>
        <begin position="170"/>
        <end position="332"/>
    </location>
</feature>
<evidence type="ECO:0000313" key="3">
    <source>
        <dbReference type="EnsemblMetazoa" id="CLYHEMP014319.1"/>
    </source>
</evidence>
<dbReference type="AlphaFoldDB" id="A0A7M5WWT9"/>
<evidence type="ECO:0000313" key="4">
    <source>
        <dbReference type="Proteomes" id="UP000594262"/>
    </source>
</evidence>
<accession>A0A7M5WWT9</accession>
<protein>
    <submittedName>
        <fullName evidence="3">Uncharacterized protein</fullName>
    </submittedName>
</protein>
<evidence type="ECO:0000256" key="1">
    <source>
        <dbReference type="SAM" id="MobiDB-lite"/>
    </source>
</evidence>
<feature type="compositionally biased region" description="Basic and acidic residues" evidence="1">
    <location>
        <begin position="253"/>
        <end position="282"/>
    </location>
</feature>
<sequence>KFRIKKIKRNITCLWENVTASLKKSFQRHQITSGRMLMFWLFLIPTIVLARPRGHHSANKRQHVAINLGEKLNIEDKSPNELDIVRQEDDMIKSNLLPNMKDMMVQQQQAQVEENSGLRFPSIGNNPFSNSPVEMNNKKPASEQQNFWLGSDTKDENVGELPQIENDFHTKIEGEKTTAGEAKLVKGGEKHISHGRENEDSHTEGENENAGLIKDKMSHEDGNEALEKPGNKENQDGASRRDDTGDLPNENPFLDKELEDPKGKLIKSGENHHEESYQEDGHSISGKQDISANRRVSHSYRREQKPDGDISDVLKSVFGENGDPNYPVERQF</sequence>
<keyword evidence="4" id="KW-1185">Reference proteome</keyword>
<name>A0A7M5WWT9_9CNID</name>
<feature type="transmembrane region" description="Helical" evidence="2">
    <location>
        <begin position="32"/>
        <end position="50"/>
    </location>
</feature>
<reference evidence="3" key="1">
    <citation type="submission" date="2021-01" db="UniProtKB">
        <authorList>
            <consortium name="EnsemblMetazoa"/>
        </authorList>
    </citation>
    <scope>IDENTIFICATION</scope>
</reference>
<feature type="compositionally biased region" description="Basic and acidic residues" evidence="1">
    <location>
        <begin position="170"/>
        <end position="205"/>
    </location>
</feature>
<proteinExistence type="predicted"/>
<organism evidence="3 4">
    <name type="scientific">Clytia hemisphaerica</name>
    <dbReference type="NCBI Taxonomy" id="252671"/>
    <lineage>
        <taxon>Eukaryota</taxon>
        <taxon>Metazoa</taxon>
        <taxon>Cnidaria</taxon>
        <taxon>Hydrozoa</taxon>
        <taxon>Hydroidolina</taxon>
        <taxon>Leptothecata</taxon>
        <taxon>Obeliida</taxon>
        <taxon>Clytiidae</taxon>
        <taxon>Clytia</taxon>
    </lineage>
</organism>
<dbReference type="EnsemblMetazoa" id="CLYHEMT014319.1">
    <property type="protein sequence ID" value="CLYHEMP014319.1"/>
    <property type="gene ID" value="CLYHEMG014319"/>
</dbReference>
<feature type="compositionally biased region" description="Basic and acidic residues" evidence="1">
    <location>
        <begin position="213"/>
        <end position="244"/>
    </location>
</feature>
<keyword evidence="2" id="KW-0472">Membrane</keyword>
<dbReference type="Proteomes" id="UP000594262">
    <property type="component" value="Unplaced"/>
</dbReference>